<proteinExistence type="predicted"/>
<name>A0ABR2XQ00_9PEZI</name>
<comment type="caution">
    <text evidence="1">The sequence shown here is derived from an EMBL/GenBank/DDBJ whole genome shotgun (WGS) entry which is preliminary data.</text>
</comment>
<dbReference type="EMBL" id="JARVKM010000031">
    <property type="protein sequence ID" value="KAK9775875.1"/>
    <property type="molecule type" value="Genomic_DNA"/>
</dbReference>
<gene>
    <name evidence="1" type="ORF">SCAR479_07400</name>
</gene>
<reference evidence="1 2" key="1">
    <citation type="submission" date="2024-02" db="EMBL/GenBank/DDBJ databases">
        <title>First draft genome assembly of two strains of Seiridium cardinale.</title>
        <authorList>
            <person name="Emiliani G."/>
            <person name="Scali E."/>
        </authorList>
    </citation>
    <scope>NUCLEOTIDE SEQUENCE [LARGE SCALE GENOMIC DNA]</scope>
    <source>
        <strain evidence="1 2">BM-138-000479</strain>
    </source>
</reference>
<evidence type="ECO:0000313" key="2">
    <source>
        <dbReference type="Proteomes" id="UP001465668"/>
    </source>
</evidence>
<dbReference type="Proteomes" id="UP001465668">
    <property type="component" value="Unassembled WGS sequence"/>
</dbReference>
<organism evidence="1 2">
    <name type="scientific">Seiridium cardinale</name>
    <dbReference type="NCBI Taxonomy" id="138064"/>
    <lineage>
        <taxon>Eukaryota</taxon>
        <taxon>Fungi</taxon>
        <taxon>Dikarya</taxon>
        <taxon>Ascomycota</taxon>
        <taxon>Pezizomycotina</taxon>
        <taxon>Sordariomycetes</taxon>
        <taxon>Xylariomycetidae</taxon>
        <taxon>Amphisphaeriales</taxon>
        <taxon>Sporocadaceae</taxon>
        <taxon>Seiridium</taxon>
    </lineage>
</organism>
<evidence type="ECO:0000313" key="1">
    <source>
        <dbReference type="EMBL" id="KAK9775875.1"/>
    </source>
</evidence>
<accession>A0ABR2XQ00</accession>
<sequence length="146" mass="16675">MVGIKSPSDHMYIHGLYDFTETTVLDKSYFQRPQSSNHVRWALSHGLWAFNVKTPSEYLEKASHFGLVGIVIKCPVFIGDANDDHFFKGQPERMEYAIGDNATRVVFMKDGAAGEHCHEVASRFCRQVIFDWFEEKVVETENGDVL</sequence>
<keyword evidence="2" id="KW-1185">Reference proteome</keyword>
<protein>
    <submittedName>
        <fullName evidence="1">Uncharacterized protein</fullName>
    </submittedName>
</protein>
<dbReference type="Gene3D" id="3.40.50.1820">
    <property type="entry name" value="alpha/beta hydrolase"/>
    <property type="match status" value="1"/>
</dbReference>
<dbReference type="InterPro" id="IPR029058">
    <property type="entry name" value="AB_hydrolase_fold"/>
</dbReference>